<evidence type="ECO:0000313" key="1">
    <source>
        <dbReference type="EMBL" id="SEH46525.1"/>
    </source>
</evidence>
<keyword evidence="2" id="KW-1185">Reference proteome</keyword>
<organism evidence="1 2">
    <name type="scientific">Halopenitus malekzadehii</name>
    <dbReference type="NCBI Taxonomy" id="1267564"/>
    <lineage>
        <taxon>Archaea</taxon>
        <taxon>Methanobacteriati</taxon>
        <taxon>Methanobacteriota</taxon>
        <taxon>Stenosarchaea group</taxon>
        <taxon>Halobacteria</taxon>
        <taxon>Halobacteriales</taxon>
        <taxon>Haloferacaceae</taxon>
        <taxon>Halopenitus</taxon>
    </lineage>
</organism>
<name>A0A1H6IF76_9EURY</name>
<sequence>MVETDSSGTHTRDPNRAVLRELASLLASEDWIDEISVFPATHPESIVISLEATHYPPDRVAEAYVEIQSYTNGDFHVSYVEDHHGVEWCCRWDRHRSEEYTRDHFHAPPSATHDAGTNREYPADLLTTVGNVVVSWIYDRIGDVWDEID</sequence>
<gene>
    <name evidence="1" type="ORF">SAMN05192561_102168</name>
</gene>
<evidence type="ECO:0000313" key="2">
    <source>
        <dbReference type="Proteomes" id="UP000199215"/>
    </source>
</evidence>
<dbReference type="OrthoDB" id="202777at2157"/>
<proteinExistence type="predicted"/>
<dbReference type="Pfam" id="PF20126">
    <property type="entry name" value="TumE"/>
    <property type="match status" value="1"/>
</dbReference>
<dbReference type="RefSeq" id="WP_092816069.1">
    <property type="nucleotide sequence ID" value="NZ_FNWU01000002.1"/>
</dbReference>
<dbReference type="AlphaFoldDB" id="A0A1H6IF76"/>
<reference evidence="1 2" key="1">
    <citation type="submission" date="2016-10" db="EMBL/GenBank/DDBJ databases">
        <authorList>
            <person name="de Groot N.N."/>
        </authorList>
    </citation>
    <scope>NUCLEOTIDE SEQUENCE [LARGE SCALE GENOMIC DNA]</scope>
    <source>
        <strain evidence="1 2">IBRC-M10418</strain>
    </source>
</reference>
<dbReference type="EMBL" id="FNWU01000002">
    <property type="protein sequence ID" value="SEH46525.1"/>
    <property type="molecule type" value="Genomic_DNA"/>
</dbReference>
<dbReference type="STRING" id="1267564.SAMN05192561_102168"/>
<dbReference type="InterPro" id="IPR045397">
    <property type="entry name" value="TumE-like"/>
</dbReference>
<accession>A0A1H6IF76</accession>
<protein>
    <submittedName>
        <fullName evidence="1">Uncharacterized protein</fullName>
    </submittedName>
</protein>
<dbReference type="Proteomes" id="UP000199215">
    <property type="component" value="Unassembled WGS sequence"/>
</dbReference>